<dbReference type="OrthoDB" id="7219749at2"/>
<evidence type="ECO:0000313" key="2">
    <source>
        <dbReference type="EMBL" id="AEG31597.1"/>
    </source>
</evidence>
<dbReference type="Proteomes" id="UP000009232">
    <property type="component" value="Chromosome"/>
</dbReference>
<dbReference type="KEGG" id="tcy:Thicy_0825"/>
<organism evidence="2 3">
    <name type="scientific">Thiomicrospira cyclica (strain DSM 14477 / JCM 11371 / ALM1)</name>
    <name type="common">Thioalkalimicrobium cyclicum</name>
    <dbReference type="NCBI Taxonomy" id="717773"/>
    <lineage>
        <taxon>Bacteria</taxon>
        <taxon>Pseudomonadati</taxon>
        <taxon>Pseudomonadota</taxon>
        <taxon>Gammaproteobacteria</taxon>
        <taxon>Thiotrichales</taxon>
        <taxon>Piscirickettsiaceae</taxon>
        <taxon>Thiomicrospira</taxon>
    </lineage>
</organism>
<sequence>MSYLFDETAVKKPTNVSLNADLLAKARAENINISATLEQALLEKLKQKARDNWLNQNRSAINAMNDFTDKHGLFSDEHRVL</sequence>
<gene>
    <name evidence="2" type="ordered locus">Thicy_0825</name>
</gene>
<dbReference type="HOGENOM" id="CLU_157097_2_0_6"/>
<reference evidence="2 3" key="1">
    <citation type="submission" date="2011-05" db="EMBL/GenBank/DDBJ databases">
        <title>Complete sequence of Thioalkalimicrobium cyclicum ALM1.</title>
        <authorList>
            <consortium name="US DOE Joint Genome Institute"/>
            <person name="Lucas S."/>
            <person name="Han J."/>
            <person name="Lapidus A."/>
            <person name="Cheng J.-F."/>
            <person name="Goodwin L."/>
            <person name="Pitluck S."/>
            <person name="Peters L."/>
            <person name="Mikhailova N."/>
            <person name="Davenport K."/>
            <person name="Han C."/>
            <person name="Tapia R."/>
            <person name="Land M."/>
            <person name="Hauser L."/>
            <person name="Kyrpides N."/>
            <person name="Ivanova N."/>
            <person name="Pagani I."/>
            <person name="Kappler U."/>
            <person name="Woyke T."/>
        </authorList>
    </citation>
    <scope>NUCLEOTIDE SEQUENCE [LARGE SCALE GENOMIC DNA]</scope>
    <source>
        <strain evidence="3">DSM 14477 / JCM 11371 / ALM1</strain>
    </source>
</reference>
<keyword evidence="1" id="KW-1277">Toxin-antitoxin system</keyword>
<proteinExistence type="predicted"/>
<evidence type="ECO:0000256" key="1">
    <source>
        <dbReference type="ARBA" id="ARBA00022649"/>
    </source>
</evidence>
<protein>
    <submittedName>
        <fullName evidence="2">Post-segregation antitoxin CcdA</fullName>
    </submittedName>
</protein>
<evidence type="ECO:0000313" key="3">
    <source>
        <dbReference type="Proteomes" id="UP000009232"/>
    </source>
</evidence>
<accession>F6DCL1</accession>
<dbReference type="STRING" id="717773.Thicy_0825"/>
<keyword evidence="3" id="KW-1185">Reference proteome</keyword>
<dbReference type="EMBL" id="CP002776">
    <property type="protein sequence ID" value="AEG31597.1"/>
    <property type="molecule type" value="Genomic_DNA"/>
</dbReference>
<dbReference type="RefSeq" id="WP_013835375.1">
    <property type="nucleotide sequence ID" value="NC_015581.1"/>
</dbReference>
<dbReference type="Pfam" id="PF07362">
    <property type="entry name" value="CcdA"/>
    <property type="match status" value="1"/>
</dbReference>
<dbReference type="AlphaFoldDB" id="F6DCL1"/>
<name>F6DCL1_THICA</name>
<dbReference type="InterPro" id="IPR009956">
    <property type="entry name" value="Post-segregation_anti-tox_CcdA"/>
</dbReference>
<dbReference type="eggNOG" id="COG5302">
    <property type="taxonomic scope" value="Bacteria"/>
</dbReference>